<dbReference type="AlphaFoldDB" id="A0A165ELM1"/>
<protein>
    <recommendedName>
        <fullName evidence="3">BTB domain-containing protein</fullName>
    </recommendedName>
</protein>
<name>A0A165ELM1_9APHY</name>
<dbReference type="Proteomes" id="UP000076871">
    <property type="component" value="Unassembled WGS sequence"/>
</dbReference>
<dbReference type="OrthoDB" id="2790546at2759"/>
<gene>
    <name evidence="1" type="ORF">LAESUDRAFT_699216</name>
</gene>
<dbReference type="GeneID" id="63823404"/>
<evidence type="ECO:0000313" key="2">
    <source>
        <dbReference type="Proteomes" id="UP000076871"/>
    </source>
</evidence>
<dbReference type="InParanoid" id="A0A165ELM1"/>
<sequence length="144" mass="16241">MSDGMPVILIPQHSTVLLNLLRLCYPVSDPTWSNLEDIRATLQAAIKYDMTEAAELVKVLLRMHIPTAPLRVYAIACHQNLEDVARAAAEEVRRQECQSSFVPELEDIMAGQYNRLLQFCELNEFGDPTESFCYGNGPDVISRK</sequence>
<dbReference type="EMBL" id="KV427620">
    <property type="protein sequence ID" value="KZT07313.1"/>
    <property type="molecule type" value="Genomic_DNA"/>
</dbReference>
<evidence type="ECO:0000313" key="1">
    <source>
        <dbReference type="EMBL" id="KZT07313.1"/>
    </source>
</evidence>
<proteinExistence type="predicted"/>
<evidence type="ECO:0008006" key="3">
    <source>
        <dbReference type="Google" id="ProtNLM"/>
    </source>
</evidence>
<dbReference type="STRING" id="1314785.A0A165ELM1"/>
<reference evidence="1 2" key="1">
    <citation type="journal article" date="2016" name="Mol. Biol. Evol.">
        <title>Comparative Genomics of Early-Diverging Mushroom-Forming Fungi Provides Insights into the Origins of Lignocellulose Decay Capabilities.</title>
        <authorList>
            <person name="Nagy L.G."/>
            <person name="Riley R."/>
            <person name="Tritt A."/>
            <person name="Adam C."/>
            <person name="Daum C."/>
            <person name="Floudas D."/>
            <person name="Sun H."/>
            <person name="Yadav J.S."/>
            <person name="Pangilinan J."/>
            <person name="Larsson K.H."/>
            <person name="Matsuura K."/>
            <person name="Barry K."/>
            <person name="Labutti K."/>
            <person name="Kuo R."/>
            <person name="Ohm R.A."/>
            <person name="Bhattacharya S.S."/>
            <person name="Shirouzu T."/>
            <person name="Yoshinaga Y."/>
            <person name="Martin F.M."/>
            <person name="Grigoriev I.V."/>
            <person name="Hibbett D.S."/>
        </authorList>
    </citation>
    <scope>NUCLEOTIDE SEQUENCE [LARGE SCALE GENOMIC DNA]</scope>
    <source>
        <strain evidence="1 2">93-53</strain>
    </source>
</reference>
<dbReference type="RefSeq" id="XP_040765053.1">
    <property type="nucleotide sequence ID" value="XM_040906375.1"/>
</dbReference>
<organism evidence="1 2">
    <name type="scientific">Laetiporus sulphureus 93-53</name>
    <dbReference type="NCBI Taxonomy" id="1314785"/>
    <lineage>
        <taxon>Eukaryota</taxon>
        <taxon>Fungi</taxon>
        <taxon>Dikarya</taxon>
        <taxon>Basidiomycota</taxon>
        <taxon>Agaricomycotina</taxon>
        <taxon>Agaricomycetes</taxon>
        <taxon>Polyporales</taxon>
        <taxon>Laetiporus</taxon>
    </lineage>
</organism>
<accession>A0A165ELM1</accession>
<keyword evidence="2" id="KW-1185">Reference proteome</keyword>